<dbReference type="PANTHER" id="PTHR43611">
    <property type="entry name" value="ALPHA-D-GLUCOSE 1-PHOSPHATE PHOSPHATASE"/>
    <property type="match status" value="1"/>
</dbReference>
<comment type="caution">
    <text evidence="1">The sequence shown here is derived from an EMBL/GenBank/DDBJ whole genome shotgun (WGS) entry which is preliminary data.</text>
</comment>
<evidence type="ECO:0000313" key="1">
    <source>
        <dbReference type="EMBL" id="KFI94473.1"/>
    </source>
</evidence>
<dbReference type="GO" id="GO:0016787">
    <property type="term" value="F:hydrolase activity"/>
    <property type="evidence" value="ECO:0007669"/>
    <property type="project" value="UniProtKB-KW"/>
</dbReference>
<dbReference type="eggNOG" id="COG1011">
    <property type="taxonomic scope" value="Bacteria"/>
</dbReference>
<gene>
    <name evidence="1" type="ORF">BSTEL_2084</name>
</gene>
<keyword evidence="1" id="KW-0378">Hydrolase</keyword>
<reference evidence="1 2" key="1">
    <citation type="submission" date="2014-03" db="EMBL/GenBank/DDBJ databases">
        <title>Genomics of Bifidobacteria.</title>
        <authorList>
            <person name="Ventura M."/>
            <person name="Milani C."/>
            <person name="Lugli G.A."/>
        </authorList>
    </citation>
    <scope>NUCLEOTIDE SEQUENCE [LARGE SCALE GENOMIC DNA]</scope>
    <source>
        <strain evidence="1 2">DSM 23968</strain>
    </source>
</reference>
<organism evidence="1 2">
    <name type="scientific">Bifidobacterium stellenboschense</name>
    <dbReference type="NCBI Taxonomy" id="762211"/>
    <lineage>
        <taxon>Bacteria</taxon>
        <taxon>Bacillati</taxon>
        <taxon>Actinomycetota</taxon>
        <taxon>Actinomycetes</taxon>
        <taxon>Bifidobacteriales</taxon>
        <taxon>Bifidobacteriaceae</taxon>
        <taxon>Bifidobacterium</taxon>
    </lineage>
</organism>
<dbReference type="PRINTS" id="PR00413">
    <property type="entry name" value="HADHALOGNASE"/>
</dbReference>
<dbReference type="Pfam" id="PF13419">
    <property type="entry name" value="HAD_2"/>
    <property type="match status" value="1"/>
</dbReference>
<dbReference type="CDD" id="cd02603">
    <property type="entry name" value="HAD_sEH-N_like"/>
    <property type="match status" value="1"/>
</dbReference>
<name>A0A087DG23_9BIFI</name>
<dbReference type="Proteomes" id="UP000029004">
    <property type="component" value="Unassembled WGS sequence"/>
</dbReference>
<dbReference type="InterPro" id="IPR041492">
    <property type="entry name" value="HAD_2"/>
</dbReference>
<dbReference type="EMBL" id="JGZP01000022">
    <property type="protein sequence ID" value="KFI94473.1"/>
    <property type="molecule type" value="Genomic_DNA"/>
</dbReference>
<dbReference type="AlphaFoldDB" id="A0A087DG23"/>
<dbReference type="PANTHER" id="PTHR43611:SF3">
    <property type="entry name" value="FLAVIN MONONUCLEOTIDE HYDROLASE 1, CHLOROPLATIC"/>
    <property type="match status" value="1"/>
</dbReference>
<proteinExistence type="predicted"/>
<sequence length="234" mass="25722">MKGWPGEPEMDYDVLVADGEAAANAGKPITDVIFDFGNVLIYWNPAAVLIPRYSQKTIDEFLDNDVSGFYDANDRMDGGATPEEGVAWMRETHGDKWADILKYYLDNFEDSLVGVVPGARVLINDLKAAGIGVWGLSNWEKELFPIAEKATPILQQLDGKVVSGYVKLRKPHKDIYERALQEFGIPADGAVFIDDKAMNIVGANAAGIRGVRFKDPVKLRELLIANGVNIPALQ</sequence>
<dbReference type="RefSeq" id="WP_034530042.1">
    <property type="nucleotide sequence ID" value="NZ_JGZP01000022.1"/>
</dbReference>
<dbReference type="Gene3D" id="3.40.50.1000">
    <property type="entry name" value="HAD superfamily/HAD-like"/>
    <property type="match status" value="1"/>
</dbReference>
<dbReference type="SFLD" id="SFLDS00003">
    <property type="entry name" value="Haloacid_Dehalogenase"/>
    <property type="match status" value="1"/>
</dbReference>
<dbReference type="InterPro" id="IPR036412">
    <property type="entry name" value="HAD-like_sf"/>
</dbReference>
<keyword evidence="2" id="KW-1185">Reference proteome</keyword>
<dbReference type="InterPro" id="IPR023214">
    <property type="entry name" value="HAD_sf"/>
</dbReference>
<dbReference type="SUPFAM" id="SSF56784">
    <property type="entry name" value="HAD-like"/>
    <property type="match status" value="1"/>
</dbReference>
<evidence type="ECO:0000313" key="2">
    <source>
        <dbReference type="Proteomes" id="UP000029004"/>
    </source>
</evidence>
<dbReference type="SFLD" id="SFLDG01129">
    <property type="entry name" value="C1.5:_HAD__Beta-PGM__Phosphata"/>
    <property type="match status" value="1"/>
</dbReference>
<dbReference type="InterPro" id="IPR006439">
    <property type="entry name" value="HAD-SF_hydro_IA"/>
</dbReference>
<dbReference type="NCBIfam" id="TIGR01509">
    <property type="entry name" value="HAD-SF-IA-v3"/>
    <property type="match status" value="1"/>
</dbReference>
<protein>
    <submittedName>
        <fullName evidence="1">HAD family hydrolase</fullName>
    </submittedName>
</protein>
<dbReference type="STRING" id="762211.BSTEL_2084"/>
<dbReference type="OrthoDB" id="9797415at2"/>
<accession>A0A087DG23</accession>